<reference evidence="1 2" key="1">
    <citation type="submission" date="2017-01" db="EMBL/GenBank/DDBJ databases">
        <title>New insights into the genetic diversity of Chromobacterium isolated from tropical freshwater lake.</title>
        <authorList>
            <person name="Santos A.B."/>
            <person name="Nascimento A.M."/>
            <person name="Da Silva P.C."/>
        </authorList>
    </citation>
    <scope>NUCLEOTIDE SEQUENCE [LARGE SCALE GENOMIC DNA]</scope>
    <source>
        <strain evidence="1 2">56AF</strain>
    </source>
</reference>
<name>A0A2S9X3E3_9NEIS</name>
<dbReference type="RefSeq" id="WP_106077178.1">
    <property type="nucleotide sequence ID" value="NZ_MTBD01000027.1"/>
</dbReference>
<protein>
    <submittedName>
        <fullName evidence="1">Uncharacterized protein</fullName>
    </submittedName>
</protein>
<dbReference type="Proteomes" id="UP000239469">
    <property type="component" value="Unassembled WGS sequence"/>
</dbReference>
<comment type="caution">
    <text evidence="1">The sequence shown here is derived from an EMBL/GenBank/DDBJ whole genome shotgun (WGS) entry which is preliminary data.</text>
</comment>
<gene>
    <name evidence="1" type="ORF">BUE93_13495</name>
</gene>
<accession>A0A2S9X3E3</accession>
<proteinExistence type="predicted"/>
<dbReference type="AlphaFoldDB" id="A0A2S9X3E3"/>
<organism evidence="1 2">
    <name type="scientific">Chromobacterium amazonense</name>
    <dbReference type="NCBI Taxonomy" id="1382803"/>
    <lineage>
        <taxon>Bacteria</taxon>
        <taxon>Pseudomonadati</taxon>
        <taxon>Pseudomonadota</taxon>
        <taxon>Betaproteobacteria</taxon>
        <taxon>Neisseriales</taxon>
        <taxon>Chromobacteriaceae</taxon>
        <taxon>Chromobacterium</taxon>
    </lineage>
</organism>
<sequence length="89" mass="9499">MSAPELHHTASITQMIQAILNATNPVREAFHRHGNSYRGLVASTKGPNGGPIPHESGLAGRITLMLDLAPEVLSIIPEPGRIPYILGKV</sequence>
<dbReference type="EMBL" id="MTBD01000027">
    <property type="protein sequence ID" value="PRP70241.1"/>
    <property type="molecule type" value="Genomic_DNA"/>
</dbReference>
<evidence type="ECO:0000313" key="2">
    <source>
        <dbReference type="Proteomes" id="UP000239469"/>
    </source>
</evidence>
<evidence type="ECO:0000313" key="1">
    <source>
        <dbReference type="EMBL" id="PRP70241.1"/>
    </source>
</evidence>